<dbReference type="EMBL" id="NGDO01000060">
    <property type="protein sequence ID" value="OTL95425.1"/>
    <property type="molecule type" value="Genomic_DNA"/>
</dbReference>
<accession>A0AB36LYZ9</accession>
<protein>
    <submittedName>
        <fullName evidence="2">Uncharacterized protein</fullName>
    </submittedName>
</protein>
<proteinExistence type="predicted"/>
<evidence type="ECO:0000313" key="3">
    <source>
        <dbReference type="Proteomes" id="UP000194767"/>
    </source>
</evidence>
<evidence type="ECO:0000313" key="2">
    <source>
        <dbReference type="EMBL" id="OTL95425.1"/>
    </source>
</evidence>
<dbReference type="RefSeq" id="WP_017393446.1">
    <property type="nucleotide sequence ID" value="NZ_BKKR01000011.1"/>
</dbReference>
<dbReference type="Proteomes" id="UP000194767">
    <property type="component" value="Unassembled WGS sequence"/>
</dbReference>
<sequence>MLESIGQIGLGVVLGFVLNHLFLPFYKELISHKFEKNKNQDNHNLQLERELLYKDLEFEKIKLERVLPELENINNILYEHRMMFNTYLYWIINKCGNTKEIEEERVELDKKIIISLSKVSLYIPMEFRLLINSYRKLISCSWMPTQTVSDTLRQTGEIEKILSSAHDLYDDISAAFYEMNKNFLGLVKKTDDYSLILANLKLKLENNQIKTIREGIEYQIAWKTILFHEYYDLAEKVELLEKVKKSNKE</sequence>
<keyword evidence="1" id="KW-0472">Membrane</keyword>
<gene>
    <name evidence="2" type="ORF">B9X58_14925</name>
</gene>
<name>A0AB36LYZ9_ACINO</name>
<keyword evidence="1" id="KW-0812">Transmembrane</keyword>
<dbReference type="AlphaFoldDB" id="A0AB36LYZ9"/>
<comment type="caution">
    <text evidence="2">The sequence shown here is derived from an EMBL/GenBank/DDBJ whole genome shotgun (WGS) entry which is preliminary data.</text>
</comment>
<feature type="transmembrane region" description="Helical" evidence="1">
    <location>
        <begin position="6"/>
        <end position="26"/>
    </location>
</feature>
<keyword evidence="1" id="KW-1133">Transmembrane helix</keyword>
<evidence type="ECO:0000256" key="1">
    <source>
        <dbReference type="SAM" id="Phobius"/>
    </source>
</evidence>
<organism evidence="2 3">
    <name type="scientific">Acinetobacter nosocomialis</name>
    <dbReference type="NCBI Taxonomy" id="106654"/>
    <lineage>
        <taxon>Bacteria</taxon>
        <taxon>Pseudomonadati</taxon>
        <taxon>Pseudomonadota</taxon>
        <taxon>Gammaproteobacteria</taxon>
        <taxon>Moraxellales</taxon>
        <taxon>Moraxellaceae</taxon>
        <taxon>Acinetobacter</taxon>
        <taxon>Acinetobacter calcoaceticus/baumannii complex</taxon>
    </lineage>
</organism>
<reference evidence="2 3" key="1">
    <citation type="submission" date="2017-05" db="EMBL/GenBank/DDBJ databases">
        <authorList>
            <person name="Kreiswirth B."/>
            <person name="Manca C."/>
            <person name="Chen L."/>
            <person name="Evans S."/>
            <person name="Fowler V."/>
            <person name="Patel R."/>
            <person name="Chambers H."/>
            <person name="Bonomo R."/>
            <person name="Paul V."/>
            <person name="Sankar J."/>
            <person name="Gaind R."/>
            <person name="Ray P."/>
            <person name="Gautam V."/>
            <person name="Biswal M."/>
            <person name="Datta S."/>
            <person name="Walia K."/>
            <person name="Adams M."/>
            <person name="Nelson K."/>
            <person name="Sutton G."/>
            <person name="Fouts D."/>
            <person name="Hujer K."/>
            <person name="Hujer A."/>
        </authorList>
    </citation>
    <scope>NUCLEOTIDE SEQUENCE [LARGE SCALE GENOMIC DNA]</scope>
    <source>
        <strain evidence="2 3">PR324</strain>
    </source>
</reference>